<dbReference type="EMBL" id="CH473970">
    <property type="protein sequence ID" value="EDM08845.1"/>
    <property type="molecule type" value="Genomic_DNA"/>
</dbReference>
<gene>
    <name evidence="1" type="ORF">rCG_43225</name>
</gene>
<dbReference type="Proteomes" id="UP000234681">
    <property type="component" value="Chromosome 16"/>
</dbReference>
<feature type="non-terminal residue" evidence="1">
    <location>
        <position position="81"/>
    </location>
</feature>
<name>A6IWM7_RAT</name>
<organism evidence="1 2">
    <name type="scientific">Rattus norvegicus</name>
    <name type="common">Rat</name>
    <dbReference type="NCBI Taxonomy" id="10116"/>
    <lineage>
        <taxon>Eukaryota</taxon>
        <taxon>Metazoa</taxon>
        <taxon>Chordata</taxon>
        <taxon>Craniata</taxon>
        <taxon>Vertebrata</taxon>
        <taxon>Euteleostomi</taxon>
        <taxon>Mammalia</taxon>
        <taxon>Eutheria</taxon>
        <taxon>Euarchontoglires</taxon>
        <taxon>Glires</taxon>
        <taxon>Rodentia</taxon>
        <taxon>Myomorpha</taxon>
        <taxon>Muroidea</taxon>
        <taxon>Muridae</taxon>
        <taxon>Murinae</taxon>
        <taxon>Rattus</taxon>
    </lineage>
</organism>
<sequence>MSPRTGRIFSTPCFALHHTWYRWGREPDFQDIYSPTEVVVSAAYGFPVPHWLRLLPLSLGVSEWAPHPMAHIRFPKWRHMA</sequence>
<evidence type="ECO:0000313" key="1">
    <source>
        <dbReference type="EMBL" id="EDM08845.1"/>
    </source>
</evidence>
<dbReference type="AlphaFoldDB" id="A6IWM7"/>
<protein>
    <submittedName>
        <fullName evidence="1">RCG43225</fullName>
    </submittedName>
</protein>
<accession>A6IWM7</accession>
<reference evidence="1 2" key="1">
    <citation type="submission" date="2005-09" db="EMBL/GenBank/DDBJ databases">
        <authorList>
            <person name="Mural R.J."/>
            <person name="Li P.W."/>
            <person name="Adams M.D."/>
            <person name="Amanatides P.G."/>
            <person name="Baden-Tillson H."/>
            <person name="Barnstead M."/>
            <person name="Chin S.H."/>
            <person name="Dew I."/>
            <person name="Evans C.A."/>
            <person name="Ferriera S."/>
            <person name="Flanigan M."/>
            <person name="Fosler C."/>
            <person name="Glodek A."/>
            <person name="Gu Z."/>
            <person name="Holt R.A."/>
            <person name="Jennings D."/>
            <person name="Kraft C.L."/>
            <person name="Lu F."/>
            <person name="Nguyen T."/>
            <person name="Nusskern D.R."/>
            <person name="Pfannkoch C.M."/>
            <person name="Sitter C."/>
            <person name="Sutton G.G."/>
            <person name="Venter J.C."/>
            <person name="Wang Z."/>
            <person name="Woodage T."/>
            <person name="Zheng X.H."/>
            <person name="Zhong F."/>
        </authorList>
    </citation>
    <scope>NUCLEOTIDE SEQUENCE [LARGE SCALE GENOMIC DNA]</scope>
    <source>
        <strain>BN</strain>
        <strain evidence="2">Sprague-Dawley</strain>
    </source>
</reference>
<evidence type="ECO:0000313" key="2">
    <source>
        <dbReference type="Proteomes" id="UP000234681"/>
    </source>
</evidence>
<proteinExistence type="predicted"/>